<feature type="region of interest" description="Disordered" evidence="3">
    <location>
        <begin position="191"/>
        <end position="229"/>
    </location>
</feature>
<reference evidence="5" key="1">
    <citation type="submission" date="2022-08" db="EMBL/GenBank/DDBJ databases">
        <authorList>
            <consortium name="DOE Joint Genome Institute"/>
            <person name="Min B."/>
            <person name="Riley R."/>
            <person name="Sierra-Patev S."/>
            <person name="Naranjo-Ortiz M."/>
            <person name="Looney B."/>
            <person name="Konkel Z."/>
            <person name="Slot J.C."/>
            <person name="Sakamoto Y."/>
            <person name="Steenwyk J.L."/>
            <person name="Rokas A."/>
            <person name="Carro J."/>
            <person name="Camarero S."/>
            <person name="Ferreira P."/>
            <person name="Molpeceres G."/>
            <person name="Ruiz-Duenas F.J."/>
            <person name="Serrano A."/>
            <person name="Henrissat B."/>
            <person name="Drula E."/>
            <person name="Hughes K.W."/>
            <person name="Mata J.L."/>
            <person name="Ishikawa N.K."/>
            <person name="Vargas-Isla R."/>
            <person name="Ushijima S."/>
            <person name="Smith C.A."/>
            <person name="Ahrendt S."/>
            <person name="Andreopoulos W."/>
            <person name="He G."/>
            <person name="Labutti K."/>
            <person name="Lipzen A."/>
            <person name="Ng V."/>
            <person name="Sandor L."/>
            <person name="Barry K."/>
            <person name="Martinez A.T."/>
            <person name="Xiao Y."/>
            <person name="Gibbons J.G."/>
            <person name="Terashima K."/>
            <person name="Hibbett D.S."/>
            <person name="Grigoriev I.V."/>
        </authorList>
    </citation>
    <scope>NUCLEOTIDE SEQUENCE</scope>
    <source>
        <strain evidence="5">TFB10827</strain>
    </source>
</reference>
<evidence type="ECO:0000256" key="1">
    <source>
        <dbReference type="ARBA" id="ARBA00022723"/>
    </source>
</evidence>
<evidence type="ECO:0000259" key="4">
    <source>
        <dbReference type="PROSITE" id="PS50081"/>
    </source>
</evidence>
<feature type="compositionally biased region" description="Polar residues" evidence="3">
    <location>
        <begin position="330"/>
        <end position="345"/>
    </location>
</feature>
<dbReference type="Pfam" id="PF00130">
    <property type="entry name" value="C1_1"/>
    <property type="match status" value="1"/>
</dbReference>
<dbReference type="InterPro" id="IPR046349">
    <property type="entry name" value="C1-like_sf"/>
</dbReference>
<dbReference type="PROSITE" id="PS00479">
    <property type="entry name" value="ZF_DAG_PE_1"/>
    <property type="match status" value="1"/>
</dbReference>
<dbReference type="SUPFAM" id="SSF57889">
    <property type="entry name" value="Cysteine-rich domain"/>
    <property type="match status" value="1"/>
</dbReference>
<sequence>MESFQSPNAPLRIDTEWPVDDNSLSLPLPQASAFSSLSATNPSGHDVPSLRVSTSPTRTSFEKPPPPPRRDTSLKNANRGNESKKLTAHVLDQIKDRNMPPTVHDALASAAENLNEKKSGSFIGRAVKRKHTGKDGKLALYAADESEDEDEGAFSTDSTLELMTRLRDLLIISAKQGWQIFDDGLSQDPYMHRTSSGGRFSSPFRRSLQPGGKRSRSPSPDPRAQGSTPTGLLTKCILAISSVVSEDCRFQISSPSPSRPPYALQAITLEVAQFLLHAYRHTSEIVSQIAFAVIPAFSTFPREMHARLLAFFEECVTRNALEELSSIQGAGDVTSSQGEQPMLSQNEEKNETTVSIRVDEAFDDDPQSPGISKWTPWTRLGAQLVSLRSTNSPFQSSSIYSYASFFAPLLAAILENVDFVRNRVEVLQHLYRLLNAIITLKLDAHLDVLDIIAYHTPIARRGATCLLTTFWPKAVGHVVVSKSTVLRKFLDLQAGTRLPSHETSYHVHQFVPWFFLDLGQSTLDKPECDACAMPIQGFGLFCPFCICSVHFGCYHYPEGNVSIDYASDTDSSVNRVAMYRLSPILDRRTIAGAGTIQIQYHNFRLVNIFTLCLCMLCQKPLWGIHTQGLQCTSCLRFVHSTCVSTSNVPSCGSGQNDWSCVMIPPSSLIQSCIEFYADLFTLSEQDVKNGGYEDVSIIYSSLSTQMQIINNGFELGSIVLSERNSSRSQIQEVPLFQLHDLLSWCEHYLSSETLPVSPAISEYLEENHVFRRNLNMMFEWSNLVYIASAIKTDYNSRNFLAPTSEMLSVSALHAESALDPKESNYPFEVVTLAHMRDVLGYEFNVHSDAAAKLLLSHMHHVGLFDRVDLESKLFASAEGQNLYCSFPLPIGLDESPDVETLFASVEACLSDLDLSVNETGFLLLCRRLWPSGMASEYALTRLTRSIVSWFSPLSVKFPTNDFQQDENLATILRDYLAKQRALPGVRSASDPLPWPPIPNSRPAPSSSVNNGGDYVASRKALLDRYAVPWLLALHHQNPEDYCNLLYDICAELTDEKIDLPTDLYTEVTDHDVKAHATQYHDKILRSLTRLFHNSIAFTVSEKLFMRWLASLSTSGIVSQVSPVPSLLRLFQRDHQDHRYSIADKPLPLSEGSEFDPWHHILACSESFNGLSRSICWLSVVATSGVDVSVPTYFHFAHMVESYKLSLSSSLIFVNAMFKSTWLRHAGRQQMQKIITDLHFRLEPETIQSVKNRETCHERYGLVLFIRHSLVTCLLLYGCDRDKLQSMGLVTKDDIKDLPHRVTIRRILGRESQLLDPIVVDTVLMNVLASYVAVGIEEVTCLIAKFLNVFITDSPTLESHEVDNFILRNGEMMANCAFKFYDIQRHDISSLRTSFLLRVAVVDTQPLHELLEEWFRPNGEWKLRLSALVRLFRIIMDVTSPAFIVEGRQWRSSIIEVFYYYFSTFWVDEKEELRLAADTFSSNLLSAHFDQISLCWNEFLVKSPIADRVKLVSFLIQLRPHFPTWQMVSWESIVEIIAQDQYDQDGGNADGPLSAHLSLYGLSTKDDSVIENSNLDSEMISLRVSVLLLSLDMIADGIRINYNDLMRIKQHAARVFGFEDVHAVPAPNGHSFFVAFGELKSVPSFAYPCITHLFILLDAHHPLSITEAEFQGIANDRAWPLLVGSPCVDILLRLFDSKIHELPGLMLKTLIESVGVVIYKHNLENVYLRHLQPQLKRAVSRIQEIMLEDIDYECRQVALSVVQSYIKRSQGSLRSFAHFAIEQVAKLVVSQSHLNQDPLVIQAKAFIESMLTTYSNNGIFIGLIRRELDPSLFVVLKQVLDGNAKESSSQLLRDAILYDTFKRAAETDQNSFQIMLKNLQTFVEVVHHQNYNAETMSFVGQGLTYLARRMSEWDPTRIDPAPLLLIASLLIQHNKAQTRDFLSYTDTVLRAALTRMLVDGATLSRLVQVTATLYRKGPSVNGEPSNNIILVIFEILNEGLRLKARTLTGTIHSMLETVMSTTINGSTTPALSHPNLFMGLGLPGIHFLYNYTWTDRTDNDFQASLTVAKMLLRVSKHDPHILIKFIESGTENSLVRAWNILLLAILQDPSGESIDIIFPHLATFSLLHHAALRPHITRPGAQVPEAAIADINHAYIAIKLWLIVAQIKASRDGSGSTASLIVWNELYSVFENLVHYFEAEHRAGLHPTLASLTWSTVADLFLFLRHLPSLVVLHTSSQIDLLERLKTIAKEGTHTGKLARTIRAIAEKPPDMTFGIMSDQVVQDIIATEKLRTIGALNRARAHMPSEGNRH</sequence>
<protein>
    <recommendedName>
        <fullName evidence="4">Phorbol-ester/DAG-type domain-containing protein</fullName>
    </recommendedName>
</protein>
<feature type="region of interest" description="Disordered" evidence="3">
    <location>
        <begin position="986"/>
        <end position="1010"/>
    </location>
</feature>
<feature type="region of interest" description="Disordered" evidence="3">
    <location>
        <begin position="330"/>
        <end position="350"/>
    </location>
</feature>
<feature type="compositionally biased region" description="Polar residues" evidence="3">
    <location>
        <begin position="32"/>
        <end position="43"/>
    </location>
</feature>
<dbReference type="Gene3D" id="3.30.60.20">
    <property type="match status" value="1"/>
</dbReference>
<proteinExistence type="predicted"/>
<evidence type="ECO:0000256" key="2">
    <source>
        <dbReference type="ARBA" id="ARBA00022833"/>
    </source>
</evidence>
<comment type="caution">
    <text evidence="5">The sequence shown here is derived from an EMBL/GenBank/DDBJ whole genome shotgun (WGS) entry which is preliminary data.</text>
</comment>
<organism evidence="5 6">
    <name type="scientific">Lentinula boryana</name>
    <dbReference type="NCBI Taxonomy" id="40481"/>
    <lineage>
        <taxon>Eukaryota</taxon>
        <taxon>Fungi</taxon>
        <taxon>Dikarya</taxon>
        <taxon>Basidiomycota</taxon>
        <taxon>Agaricomycotina</taxon>
        <taxon>Agaricomycetes</taxon>
        <taxon>Agaricomycetidae</taxon>
        <taxon>Agaricales</taxon>
        <taxon>Marasmiineae</taxon>
        <taxon>Omphalotaceae</taxon>
        <taxon>Lentinula</taxon>
    </lineage>
</organism>
<dbReference type="CDD" id="cd00029">
    <property type="entry name" value="C1"/>
    <property type="match status" value="1"/>
</dbReference>
<dbReference type="EMBL" id="MU790517">
    <property type="protein sequence ID" value="KAJ4000748.1"/>
    <property type="molecule type" value="Genomic_DNA"/>
</dbReference>
<keyword evidence="1" id="KW-0479">Metal-binding</keyword>
<keyword evidence="2" id="KW-0862">Zinc</keyword>
<dbReference type="SMART" id="SM00109">
    <property type="entry name" value="C1"/>
    <property type="match status" value="2"/>
</dbReference>
<dbReference type="InterPro" id="IPR002219">
    <property type="entry name" value="PKC_DAG/PE"/>
</dbReference>
<accession>A0ABQ8QQS2</accession>
<feature type="compositionally biased region" description="Low complexity" evidence="3">
    <location>
        <begin position="193"/>
        <end position="207"/>
    </location>
</feature>
<gene>
    <name evidence="5" type="ORF">F5050DRAFT_1562227</name>
</gene>
<evidence type="ECO:0000313" key="5">
    <source>
        <dbReference type="EMBL" id="KAJ4000748.1"/>
    </source>
</evidence>
<feature type="domain" description="Phorbol-ester/DAG-type" evidence="4">
    <location>
        <begin position="600"/>
        <end position="651"/>
    </location>
</feature>
<dbReference type="PROSITE" id="PS50081">
    <property type="entry name" value="ZF_DAG_PE_2"/>
    <property type="match status" value="1"/>
</dbReference>
<dbReference type="Proteomes" id="UP001163828">
    <property type="component" value="Unassembled WGS sequence"/>
</dbReference>
<evidence type="ECO:0000256" key="3">
    <source>
        <dbReference type="SAM" id="MobiDB-lite"/>
    </source>
</evidence>
<keyword evidence="6" id="KW-1185">Reference proteome</keyword>
<name>A0ABQ8QQS2_9AGAR</name>
<evidence type="ECO:0000313" key="6">
    <source>
        <dbReference type="Proteomes" id="UP001163828"/>
    </source>
</evidence>
<feature type="region of interest" description="Disordered" evidence="3">
    <location>
        <begin position="1"/>
        <end position="85"/>
    </location>
</feature>
<feature type="compositionally biased region" description="Pro residues" evidence="3">
    <location>
        <begin position="992"/>
        <end position="1001"/>
    </location>
</feature>